<keyword evidence="4" id="KW-0808">Transferase</keyword>
<dbReference type="InterPro" id="IPR044247">
    <property type="entry name" value="SPL2-like"/>
</dbReference>
<keyword evidence="7" id="KW-0863">Zinc-finger</keyword>
<evidence type="ECO:0000256" key="3">
    <source>
        <dbReference type="ARBA" id="ARBA00012483"/>
    </source>
</evidence>
<sequence>MSIWENYSISTSLTRVAQIALARDGAVIGVALGVFARCSFSGFSAVSSPLHTFRQTPFLLVSDLLSLLSSGDFGHDDSKLVFVRGIVQVKSPRVLISDKYGEQAVVIDRTQSVPSVLAGSSQSDYVAVNLGGSRHSLPLTMVDVLDEERILPLGEEINALGLCSAKNGVLEIRSCEELPFFLNGNKWKDWRYRRQVRRARRAAISDAGTRLAEDGEPKAVPDQVVCYLPE</sequence>
<gene>
    <name evidence="13" type="ORF">RJ641_023954</name>
</gene>
<keyword evidence="11" id="KW-0472">Membrane</keyword>
<evidence type="ECO:0000313" key="14">
    <source>
        <dbReference type="Proteomes" id="UP001370490"/>
    </source>
</evidence>
<keyword evidence="6" id="KW-0479">Metal-binding</keyword>
<name>A0AAN8UIQ4_9MAGN</name>
<evidence type="ECO:0000256" key="9">
    <source>
        <dbReference type="ARBA" id="ARBA00022833"/>
    </source>
</evidence>
<dbReference type="PANTHER" id="PTHR47355:SF1">
    <property type="entry name" value="E3 UBIQUITIN-PROTEIN LIGASE SPL2"/>
    <property type="match status" value="1"/>
</dbReference>
<dbReference type="Pfam" id="PF12483">
    <property type="entry name" value="GIDE"/>
    <property type="match status" value="1"/>
</dbReference>
<dbReference type="GO" id="GO:0016567">
    <property type="term" value="P:protein ubiquitination"/>
    <property type="evidence" value="ECO:0007669"/>
    <property type="project" value="InterPro"/>
</dbReference>
<organism evidence="13 14">
    <name type="scientific">Dillenia turbinata</name>
    <dbReference type="NCBI Taxonomy" id="194707"/>
    <lineage>
        <taxon>Eukaryota</taxon>
        <taxon>Viridiplantae</taxon>
        <taxon>Streptophyta</taxon>
        <taxon>Embryophyta</taxon>
        <taxon>Tracheophyta</taxon>
        <taxon>Spermatophyta</taxon>
        <taxon>Magnoliopsida</taxon>
        <taxon>eudicotyledons</taxon>
        <taxon>Gunneridae</taxon>
        <taxon>Pentapetalae</taxon>
        <taxon>Dilleniales</taxon>
        <taxon>Dilleniaceae</taxon>
        <taxon>Dillenia</taxon>
    </lineage>
</organism>
<feature type="domain" description="E3 Ubiquitin ligase MUL1-like" evidence="12">
    <location>
        <begin position="124"/>
        <end position="182"/>
    </location>
</feature>
<dbReference type="InterPro" id="IPR022170">
    <property type="entry name" value="MUL1-like"/>
</dbReference>
<dbReference type="GO" id="GO:0061630">
    <property type="term" value="F:ubiquitin protein ligase activity"/>
    <property type="evidence" value="ECO:0007669"/>
    <property type="project" value="UniProtKB-EC"/>
</dbReference>
<evidence type="ECO:0000256" key="4">
    <source>
        <dbReference type="ARBA" id="ARBA00022679"/>
    </source>
</evidence>
<dbReference type="GO" id="GO:0008270">
    <property type="term" value="F:zinc ion binding"/>
    <property type="evidence" value="ECO:0007669"/>
    <property type="project" value="UniProtKB-KW"/>
</dbReference>
<keyword evidence="5" id="KW-0812">Transmembrane</keyword>
<evidence type="ECO:0000256" key="11">
    <source>
        <dbReference type="ARBA" id="ARBA00023136"/>
    </source>
</evidence>
<evidence type="ECO:0000256" key="2">
    <source>
        <dbReference type="ARBA" id="ARBA00004141"/>
    </source>
</evidence>
<evidence type="ECO:0000313" key="13">
    <source>
        <dbReference type="EMBL" id="KAK6911861.1"/>
    </source>
</evidence>
<evidence type="ECO:0000256" key="8">
    <source>
        <dbReference type="ARBA" id="ARBA00022786"/>
    </source>
</evidence>
<reference evidence="13 14" key="1">
    <citation type="submission" date="2023-12" db="EMBL/GenBank/DDBJ databases">
        <title>A high-quality genome assembly for Dillenia turbinata (Dilleniales).</title>
        <authorList>
            <person name="Chanderbali A."/>
        </authorList>
    </citation>
    <scope>NUCLEOTIDE SEQUENCE [LARGE SCALE GENOMIC DNA]</scope>
    <source>
        <strain evidence="13">LSX21</strain>
        <tissue evidence="13">Leaf</tissue>
    </source>
</reference>
<dbReference type="AlphaFoldDB" id="A0AAN8UIQ4"/>
<comment type="catalytic activity">
    <reaction evidence="1">
        <text>S-ubiquitinyl-[E2 ubiquitin-conjugating enzyme]-L-cysteine + [acceptor protein]-L-lysine = [E2 ubiquitin-conjugating enzyme]-L-cysteine + N(6)-ubiquitinyl-[acceptor protein]-L-lysine.</text>
        <dbReference type="EC" id="2.3.2.27"/>
    </reaction>
</comment>
<evidence type="ECO:0000256" key="5">
    <source>
        <dbReference type="ARBA" id="ARBA00022692"/>
    </source>
</evidence>
<dbReference type="EC" id="2.3.2.27" evidence="3"/>
<evidence type="ECO:0000256" key="6">
    <source>
        <dbReference type="ARBA" id="ARBA00022723"/>
    </source>
</evidence>
<keyword evidence="14" id="KW-1185">Reference proteome</keyword>
<evidence type="ECO:0000256" key="10">
    <source>
        <dbReference type="ARBA" id="ARBA00022989"/>
    </source>
</evidence>
<keyword evidence="9" id="KW-0862">Zinc</keyword>
<keyword evidence="10" id="KW-1133">Transmembrane helix</keyword>
<dbReference type="GO" id="GO:0016020">
    <property type="term" value="C:membrane"/>
    <property type="evidence" value="ECO:0007669"/>
    <property type="project" value="UniProtKB-SubCell"/>
</dbReference>
<evidence type="ECO:0000256" key="1">
    <source>
        <dbReference type="ARBA" id="ARBA00000900"/>
    </source>
</evidence>
<dbReference type="PANTHER" id="PTHR47355">
    <property type="entry name" value="E3 UBIQUITIN-PROTEIN LIGASE SPL2"/>
    <property type="match status" value="1"/>
</dbReference>
<comment type="subcellular location">
    <subcellularLocation>
        <location evidence="2">Membrane</location>
        <topology evidence="2">Multi-pass membrane protein</topology>
    </subcellularLocation>
</comment>
<comment type="caution">
    <text evidence="13">The sequence shown here is derived from an EMBL/GenBank/DDBJ whole genome shotgun (WGS) entry which is preliminary data.</text>
</comment>
<accession>A0AAN8UIQ4</accession>
<dbReference type="Proteomes" id="UP001370490">
    <property type="component" value="Unassembled WGS sequence"/>
</dbReference>
<evidence type="ECO:0000259" key="12">
    <source>
        <dbReference type="Pfam" id="PF12483"/>
    </source>
</evidence>
<keyword evidence="8" id="KW-0833">Ubl conjugation pathway</keyword>
<dbReference type="EMBL" id="JBAMMX010000028">
    <property type="protein sequence ID" value="KAK6911861.1"/>
    <property type="molecule type" value="Genomic_DNA"/>
</dbReference>
<proteinExistence type="predicted"/>
<protein>
    <recommendedName>
        <fullName evidence="3">RING-type E3 ubiquitin transferase</fullName>
        <ecNumber evidence="3">2.3.2.27</ecNumber>
    </recommendedName>
</protein>
<evidence type="ECO:0000256" key="7">
    <source>
        <dbReference type="ARBA" id="ARBA00022771"/>
    </source>
</evidence>